<feature type="compositionally biased region" description="Basic and acidic residues" evidence="9">
    <location>
        <begin position="213"/>
        <end position="232"/>
    </location>
</feature>
<dbReference type="GO" id="GO:0030514">
    <property type="term" value="P:negative regulation of BMP signaling pathway"/>
    <property type="evidence" value="ECO:0007669"/>
    <property type="project" value="TreeGrafter"/>
</dbReference>
<comment type="subcellular location">
    <subcellularLocation>
        <location evidence="1">Secreted</location>
    </subcellularLocation>
</comment>
<reference evidence="12" key="1">
    <citation type="journal article" date="2019" name="bioRxiv">
        <title>The Genome of the Zebra Mussel, Dreissena polymorpha: A Resource for Invasive Species Research.</title>
        <authorList>
            <person name="McCartney M.A."/>
            <person name="Auch B."/>
            <person name="Kono T."/>
            <person name="Mallez S."/>
            <person name="Zhang Y."/>
            <person name="Obille A."/>
            <person name="Becker A."/>
            <person name="Abrahante J.E."/>
            <person name="Garbe J."/>
            <person name="Badalamenti J.P."/>
            <person name="Herman A."/>
            <person name="Mangelson H."/>
            <person name="Liachko I."/>
            <person name="Sullivan S."/>
            <person name="Sone E.D."/>
            <person name="Koren S."/>
            <person name="Silverstein K.A.T."/>
            <person name="Beckman K.B."/>
            <person name="Gohl D.M."/>
        </authorList>
    </citation>
    <scope>NUCLEOTIDE SEQUENCE</scope>
    <source>
        <strain evidence="12">Duluth1</strain>
        <tissue evidence="12">Whole animal</tissue>
    </source>
</reference>
<dbReference type="EMBL" id="JAIWYP010000015">
    <property type="protein sequence ID" value="KAH3700761.1"/>
    <property type="molecule type" value="Genomic_DNA"/>
</dbReference>
<feature type="domain" description="CTCK" evidence="11">
    <location>
        <begin position="68"/>
        <end position="164"/>
    </location>
</feature>
<dbReference type="PANTHER" id="PTHR14903:SF6">
    <property type="entry name" value="CTCK DOMAIN-CONTAINING PROTEIN"/>
    <property type="match status" value="1"/>
</dbReference>
<proteinExistence type="inferred from homology"/>
<keyword evidence="7" id="KW-0325">Glycoprotein</keyword>
<evidence type="ECO:0000256" key="3">
    <source>
        <dbReference type="ARBA" id="ARBA00022525"/>
    </source>
</evidence>
<dbReference type="OrthoDB" id="6624188at2759"/>
<dbReference type="GO" id="GO:0005615">
    <property type="term" value="C:extracellular space"/>
    <property type="evidence" value="ECO:0007669"/>
    <property type="project" value="InterPro"/>
</dbReference>
<evidence type="ECO:0000256" key="1">
    <source>
        <dbReference type="ARBA" id="ARBA00004613"/>
    </source>
</evidence>
<comment type="caution">
    <text evidence="8">Lacks conserved residue(s) required for the propagation of feature annotation.</text>
</comment>
<keyword evidence="3" id="KW-0964">Secreted</keyword>
<feature type="compositionally biased region" description="Basic and acidic residues" evidence="9">
    <location>
        <begin position="164"/>
        <end position="192"/>
    </location>
</feature>
<organism evidence="12 13">
    <name type="scientific">Dreissena polymorpha</name>
    <name type="common">Zebra mussel</name>
    <name type="synonym">Mytilus polymorpha</name>
    <dbReference type="NCBI Taxonomy" id="45954"/>
    <lineage>
        <taxon>Eukaryota</taxon>
        <taxon>Metazoa</taxon>
        <taxon>Spiralia</taxon>
        <taxon>Lophotrochozoa</taxon>
        <taxon>Mollusca</taxon>
        <taxon>Bivalvia</taxon>
        <taxon>Autobranchia</taxon>
        <taxon>Heteroconchia</taxon>
        <taxon>Euheterodonta</taxon>
        <taxon>Imparidentia</taxon>
        <taxon>Neoheterodontei</taxon>
        <taxon>Myida</taxon>
        <taxon>Dreissenoidea</taxon>
        <taxon>Dreissenidae</taxon>
        <taxon>Dreissena</taxon>
    </lineage>
</organism>
<feature type="signal peptide" evidence="10">
    <location>
        <begin position="1"/>
        <end position="20"/>
    </location>
</feature>
<dbReference type="PROSITE" id="PS01225">
    <property type="entry name" value="CTCK_2"/>
    <property type="match status" value="1"/>
</dbReference>
<evidence type="ECO:0000256" key="5">
    <source>
        <dbReference type="ARBA" id="ARBA00022729"/>
    </source>
</evidence>
<name>A0A9D3YIP9_DREPO</name>
<evidence type="ECO:0000256" key="4">
    <source>
        <dbReference type="ARBA" id="ARBA00022687"/>
    </source>
</evidence>
<protein>
    <recommendedName>
        <fullName evidence="11">CTCK domain-containing protein</fullName>
    </recommendedName>
</protein>
<dbReference type="AlphaFoldDB" id="A0A9D3YIP9"/>
<comment type="caution">
    <text evidence="12">The sequence shown here is derived from an EMBL/GenBank/DDBJ whole genome shotgun (WGS) entry which is preliminary data.</text>
</comment>
<accession>A0A9D3YIP9</accession>
<feature type="chain" id="PRO_5038680538" description="CTCK domain-containing protein" evidence="10">
    <location>
        <begin position="21"/>
        <end position="269"/>
    </location>
</feature>
<dbReference type="GO" id="GO:0016055">
    <property type="term" value="P:Wnt signaling pathway"/>
    <property type="evidence" value="ECO:0007669"/>
    <property type="project" value="UniProtKB-KW"/>
</dbReference>
<gene>
    <name evidence="12" type="ORF">DPMN_075740</name>
</gene>
<dbReference type="InterPro" id="IPR008835">
    <property type="entry name" value="Sclerostin/SOSTDC1"/>
</dbReference>
<dbReference type="Proteomes" id="UP000828390">
    <property type="component" value="Unassembled WGS sequence"/>
</dbReference>
<feature type="compositionally biased region" description="Polar residues" evidence="9">
    <location>
        <begin position="260"/>
        <end position="269"/>
    </location>
</feature>
<feature type="compositionally biased region" description="Basic residues" evidence="9">
    <location>
        <begin position="233"/>
        <end position="243"/>
    </location>
</feature>
<evidence type="ECO:0000256" key="8">
    <source>
        <dbReference type="PROSITE-ProRule" id="PRU00039"/>
    </source>
</evidence>
<keyword evidence="13" id="KW-1185">Reference proteome</keyword>
<evidence type="ECO:0000256" key="9">
    <source>
        <dbReference type="SAM" id="MobiDB-lite"/>
    </source>
</evidence>
<dbReference type="GO" id="GO:0036122">
    <property type="term" value="F:BMP binding"/>
    <property type="evidence" value="ECO:0007669"/>
    <property type="project" value="TreeGrafter"/>
</dbReference>
<evidence type="ECO:0000256" key="2">
    <source>
        <dbReference type="ARBA" id="ARBA00007850"/>
    </source>
</evidence>
<dbReference type="PANTHER" id="PTHR14903">
    <property type="entry name" value="SCLEROSTIN-RELATED"/>
    <property type="match status" value="1"/>
</dbReference>
<evidence type="ECO:0000259" key="11">
    <source>
        <dbReference type="PROSITE" id="PS01225"/>
    </source>
</evidence>
<evidence type="ECO:0000256" key="7">
    <source>
        <dbReference type="ARBA" id="ARBA00023180"/>
    </source>
</evidence>
<comment type="similarity">
    <text evidence="2">Belongs to the sclerostin family.</text>
</comment>
<dbReference type="InterPro" id="IPR029034">
    <property type="entry name" value="Cystine-knot_cytokine"/>
</dbReference>
<dbReference type="GO" id="GO:0030178">
    <property type="term" value="P:negative regulation of Wnt signaling pathway"/>
    <property type="evidence" value="ECO:0007669"/>
    <property type="project" value="TreeGrafter"/>
</dbReference>
<dbReference type="InterPro" id="IPR006207">
    <property type="entry name" value="Cys_knot_C"/>
</dbReference>
<keyword evidence="5 10" id="KW-0732">Signal</keyword>
<evidence type="ECO:0000313" key="13">
    <source>
        <dbReference type="Proteomes" id="UP000828390"/>
    </source>
</evidence>
<dbReference type="Gene3D" id="2.10.90.10">
    <property type="entry name" value="Cystine-knot cytokines"/>
    <property type="match status" value="1"/>
</dbReference>
<reference evidence="12" key="2">
    <citation type="submission" date="2020-11" db="EMBL/GenBank/DDBJ databases">
        <authorList>
            <person name="McCartney M.A."/>
            <person name="Auch B."/>
            <person name="Kono T."/>
            <person name="Mallez S."/>
            <person name="Becker A."/>
            <person name="Gohl D.M."/>
            <person name="Silverstein K.A.T."/>
            <person name="Koren S."/>
            <person name="Bechman K.B."/>
            <person name="Herman A."/>
            <person name="Abrahante J.E."/>
            <person name="Garbe J."/>
        </authorList>
    </citation>
    <scope>NUCLEOTIDE SEQUENCE</scope>
    <source>
        <strain evidence="12">Duluth1</strain>
        <tissue evidence="12">Whole animal</tissue>
    </source>
</reference>
<evidence type="ECO:0000256" key="10">
    <source>
        <dbReference type="SAM" id="SignalP"/>
    </source>
</evidence>
<dbReference type="Pfam" id="PF05463">
    <property type="entry name" value="Sclerostin"/>
    <property type="match status" value="1"/>
</dbReference>
<keyword evidence="6" id="KW-1015">Disulfide bond</keyword>
<keyword evidence="4" id="KW-0879">Wnt signaling pathway</keyword>
<sequence length="269" mass="31152">MYFNWTLPVLVVMHLGVVAAKVASIPGTSGETELDLNVNELHNASATFPVGINKSFSMEPPDDLQIGCQELRAKRYISDGFCTSLRPIKEVVCAGQCMPIKEQDLPWWAEVIKYWAKPKHMEWRCVDAVTKLKKVQLMCENGETRTYKIKIVKSCRCKSYEREPNRTDLRGRGSRNLDQKDDMDSKKKARLENRHKKQKGSETRRKQRLERKNKKEQLSEEGRKNTQKDRNKLHSRKRDKSKHSVTVDASIETNNKRHTTLTLNESPEL</sequence>
<evidence type="ECO:0000313" key="12">
    <source>
        <dbReference type="EMBL" id="KAH3700761.1"/>
    </source>
</evidence>
<evidence type="ECO:0000256" key="6">
    <source>
        <dbReference type="ARBA" id="ARBA00023157"/>
    </source>
</evidence>
<dbReference type="SMART" id="SM00041">
    <property type="entry name" value="CT"/>
    <property type="match status" value="1"/>
</dbReference>
<feature type="region of interest" description="Disordered" evidence="9">
    <location>
        <begin position="164"/>
        <end position="269"/>
    </location>
</feature>